<organism evidence="1">
    <name type="scientific">marine sediment metagenome</name>
    <dbReference type="NCBI Taxonomy" id="412755"/>
    <lineage>
        <taxon>unclassified sequences</taxon>
        <taxon>metagenomes</taxon>
        <taxon>ecological metagenomes</taxon>
    </lineage>
</organism>
<dbReference type="EMBL" id="LAZR01060656">
    <property type="protein sequence ID" value="KKK65228.1"/>
    <property type="molecule type" value="Genomic_DNA"/>
</dbReference>
<dbReference type="AlphaFoldDB" id="A0A0F8X8S3"/>
<sequence length="28" mass="3218">LKLMGLPEFNEEKKKKILGENAAKIFDL</sequence>
<accession>A0A0F8X8S3</accession>
<comment type="caution">
    <text evidence="1">The sequence shown here is derived from an EMBL/GenBank/DDBJ whole genome shotgun (WGS) entry which is preliminary data.</text>
</comment>
<gene>
    <name evidence="1" type="ORF">LCGC14_2976240</name>
</gene>
<feature type="non-terminal residue" evidence="1">
    <location>
        <position position="1"/>
    </location>
</feature>
<name>A0A0F8X8S3_9ZZZZ</name>
<protein>
    <submittedName>
        <fullName evidence="1">Uncharacterized protein</fullName>
    </submittedName>
</protein>
<reference evidence="1" key="1">
    <citation type="journal article" date="2015" name="Nature">
        <title>Complex archaea that bridge the gap between prokaryotes and eukaryotes.</title>
        <authorList>
            <person name="Spang A."/>
            <person name="Saw J.H."/>
            <person name="Jorgensen S.L."/>
            <person name="Zaremba-Niedzwiedzka K."/>
            <person name="Martijn J."/>
            <person name="Lind A.E."/>
            <person name="van Eijk R."/>
            <person name="Schleper C."/>
            <person name="Guy L."/>
            <person name="Ettema T.J."/>
        </authorList>
    </citation>
    <scope>NUCLEOTIDE SEQUENCE</scope>
</reference>
<evidence type="ECO:0000313" key="1">
    <source>
        <dbReference type="EMBL" id="KKK65228.1"/>
    </source>
</evidence>
<proteinExistence type="predicted"/>